<dbReference type="HOGENOM" id="CLU_892306_0_0_1"/>
<keyword evidence="7" id="KW-1185">Reference proteome</keyword>
<feature type="binding site" evidence="3">
    <location>
        <begin position="118"/>
        <end position="131"/>
    </location>
    <ligand>
        <name>acetyl-CoA</name>
        <dbReference type="ChEBI" id="CHEBI:57288"/>
    </ligand>
</feature>
<dbReference type="PANTHER" id="PTHR12327">
    <property type="entry name" value="ALPHA-TUBULIN N-ACETYLTRANSFERASE 1"/>
    <property type="match status" value="1"/>
</dbReference>
<feature type="region of interest" description="Disordered" evidence="4">
    <location>
        <begin position="194"/>
        <end position="223"/>
    </location>
</feature>
<reference evidence="6" key="2">
    <citation type="submission" date="2015-02" db="UniProtKB">
        <authorList>
            <consortium name="EnsemblMetazoa"/>
        </authorList>
    </citation>
    <scope>IDENTIFICATION</scope>
</reference>
<feature type="compositionally biased region" description="Polar residues" evidence="4">
    <location>
        <begin position="196"/>
        <end position="213"/>
    </location>
</feature>
<keyword evidence="1 3" id="KW-0808">Transferase</keyword>
<dbReference type="AlphaFoldDB" id="T1IJR1"/>
<dbReference type="eggNOG" id="KOG4601">
    <property type="taxonomic scope" value="Eukaryota"/>
</dbReference>
<comment type="catalytic activity">
    <reaction evidence="3">
        <text>L-lysyl-[alpha-tubulin] + acetyl-CoA = N(6)-acetyl-L-lysyl-[alpha-tubulin] + CoA + H(+)</text>
        <dbReference type="Rhea" id="RHEA:15277"/>
        <dbReference type="Rhea" id="RHEA-COMP:11278"/>
        <dbReference type="Rhea" id="RHEA-COMP:11279"/>
        <dbReference type="ChEBI" id="CHEBI:15378"/>
        <dbReference type="ChEBI" id="CHEBI:29969"/>
        <dbReference type="ChEBI" id="CHEBI:57287"/>
        <dbReference type="ChEBI" id="CHEBI:57288"/>
        <dbReference type="ChEBI" id="CHEBI:61930"/>
        <dbReference type="EC" id="2.3.1.108"/>
    </reaction>
</comment>
<dbReference type="GO" id="GO:0070507">
    <property type="term" value="P:regulation of microtubule cytoskeleton organization"/>
    <property type="evidence" value="ECO:0007669"/>
    <property type="project" value="UniProtKB-UniRule"/>
</dbReference>
<evidence type="ECO:0000313" key="6">
    <source>
        <dbReference type="EnsemblMetazoa" id="SMAR001136-PA"/>
    </source>
</evidence>
<dbReference type="PROSITE" id="PS51730">
    <property type="entry name" value="GNAT_ATAT"/>
    <property type="match status" value="1"/>
</dbReference>
<dbReference type="Pfam" id="PF05301">
    <property type="entry name" value="Acetyltransf_16"/>
    <property type="match status" value="1"/>
</dbReference>
<feature type="domain" description="N-acetyltransferase" evidence="5">
    <location>
        <begin position="1"/>
        <end position="184"/>
    </location>
</feature>
<reference evidence="7" key="1">
    <citation type="submission" date="2011-05" db="EMBL/GenBank/DDBJ databases">
        <authorList>
            <person name="Richards S.R."/>
            <person name="Qu J."/>
            <person name="Jiang H."/>
            <person name="Jhangiani S.N."/>
            <person name="Agravi P."/>
            <person name="Goodspeed R."/>
            <person name="Gross S."/>
            <person name="Mandapat C."/>
            <person name="Jackson L."/>
            <person name="Mathew T."/>
            <person name="Pu L."/>
            <person name="Thornton R."/>
            <person name="Saada N."/>
            <person name="Wilczek-Boney K.B."/>
            <person name="Lee S."/>
            <person name="Kovar C."/>
            <person name="Wu Y."/>
            <person name="Scherer S.E."/>
            <person name="Worley K.C."/>
            <person name="Muzny D.M."/>
            <person name="Gibbs R."/>
        </authorList>
    </citation>
    <scope>NUCLEOTIDE SEQUENCE</scope>
    <source>
        <strain evidence="7">Brora</strain>
    </source>
</reference>
<feature type="site" description="Crucial for catalytic activity" evidence="3">
    <location>
        <position position="55"/>
    </location>
</feature>
<dbReference type="PhylomeDB" id="T1IJR1"/>
<dbReference type="Gene3D" id="3.40.630.30">
    <property type="match status" value="1"/>
</dbReference>
<evidence type="ECO:0000256" key="3">
    <source>
        <dbReference type="HAMAP-Rule" id="MF_03130"/>
    </source>
</evidence>
<evidence type="ECO:0000313" key="7">
    <source>
        <dbReference type="Proteomes" id="UP000014500"/>
    </source>
</evidence>
<dbReference type="EnsemblMetazoa" id="SMAR001136-RA">
    <property type="protein sequence ID" value="SMAR001136-PA"/>
    <property type="gene ID" value="SMAR001136"/>
</dbReference>
<dbReference type="InterPro" id="IPR038746">
    <property type="entry name" value="Atat"/>
</dbReference>
<dbReference type="PANTHER" id="PTHR12327:SF0">
    <property type="entry name" value="ALPHA-TUBULIN N-ACETYLTRANSFERASE 1"/>
    <property type="match status" value="1"/>
</dbReference>
<protein>
    <recommendedName>
        <fullName evidence="3">Alpha-tubulin N-acetyltransferase</fullName>
        <shortName evidence="3">Alpha-TAT</shortName>
        <shortName evidence="3">TAT</shortName>
        <ecNumber evidence="3">2.3.1.108</ecNumber>
    </recommendedName>
    <alternativeName>
        <fullName evidence="3">Acetyltransferase mec-17 homolog</fullName>
    </alternativeName>
</protein>
<keyword evidence="2 3" id="KW-0012">Acyltransferase</keyword>
<feature type="binding site" evidence="3">
    <location>
        <begin position="154"/>
        <end position="163"/>
    </location>
    <ligand>
        <name>acetyl-CoA</name>
        <dbReference type="ChEBI" id="CHEBI:57288"/>
    </ligand>
</feature>
<organism evidence="6 7">
    <name type="scientific">Strigamia maritima</name>
    <name type="common">European centipede</name>
    <name type="synonym">Geophilus maritimus</name>
    <dbReference type="NCBI Taxonomy" id="126957"/>
    <lineage>
        <taxon>Eukaryota</taxon>
        <taxon>Metazoa</taxon>
        <taxon>Ecdysozoa</taxon>
        <taxon>Arthropoda</taxon>
        <taxon>Myriapoda</taxon>
        <taxon>Chilopoda</taxon>
        <taxon>Pleurostigmophora</taxon>
        <taxon>Geophilomorpha</taxon>
        <taxon>Linotaeniidae</taxon>
        <taxon>Strigamia</taxon>
    </lineage>
</organism>
<accession>T1IJR1</accession>
<sequence length="312" mass="35520">MEFLFNVDLLLPDKISKFNNKLQIKGKRPVITDKSKRSQLLMIIDEMGAASAKAQGLHIAVTTGDKFVQSEHVIYLMKDECGDKSAVVGILKMGVKKLFLINQEGTQNETLPLCVLDFYVHESKQRIGYGKQLYDFMLKEENILPHFLAIDRPSSKFLAFLRKHYNLFKTIPQVNHFTIFDDFFENRHVIRRNSTEQESNDSSTMTGRTQCQPLSDAPDKYPKKSYPYRTEYEKDFKIHSKYEYDPQRHGNASASTQSLQFNSKDHIILSADSAGAIHAKLTPDGSCASHLLEDSAMKIFGVPSAWLQTSGR</sequence>
<dbReference type="EMBL" id="JH430339">
    <property type="status" value="NOT_ANNOTATED_CDS"/>
    <property type="molecule type" value="Genomic_DNA"/>
</dbReference>
<evidence type="ECO:0000259" key="5">
    <source>
        <dbReference type="PROSITE" id="PS51730"/>
    </source>
</evidence>
<dbReference type="GO" id="GO:0019799">
    <property type="term" value="F:tubulin N-acetyltransferase activity"/>
    <property type="evidence" value="ECO:0007669"/>
    <property type="project" value="UniProtKB-UniRule"/>
</dbReference>
<dbReference type="HAMAP" id="MF_03130">
    <property type="entry name" value="mec17"/>
    <property type="match status" value="1"/>
</dbReference>
<comment type="function">
    <text evidence="3">Specifically acetylates 'Lys-40' in alpha-tubulin on the lumenal side of microtubules. Promotes microtubule destabilization and accelerates microtubule dynamics; this activity may be independent of acetylation activity. Acetylates alpha-tubulin with a slow enzymatic rate, due to a catalytic site that is not optimized for acetyl transfer. Enters the microtubule through each end and diffuses quickly throughout the lumen of microtubules. Acetylates only long/old microtubules because of its slow acetylation rate since it does not have time to act on dynamically unstable microtubules before the enzyme is released.</text>
</comment>
<dbReference type="EC" id="2.3.1.108" evidence="3"/>
<evidence type="ECO:0000256" key="2">
    <source>
        <dbReference type="ARBA" id="ARBA00023315"/>
    </source>
</evidence>
<comment type="similarity">
    <text evidence="3">Belongs to the acetyltransferase ATAT1 family.</text>
</comment>
<dbReference type="InterPro" id="IPR007965">
    <property type="entry name" value="GNAT_ATAT"/>
</dbReference>
<evidence type="ECO:0000256" key="1">
    <source>
        <dbReference type="ARBA" id="ARBA00022679"/>
    </source>
</evidence>
<evidence type="ECO:0000256" key="4">
    <source>
        <dbReference type="SAM" id="MobiDB-lite"/>
    </source>
</evidence>
<proteinExistence type="inferred from homology"/>
<dbReference type="GO" id="GO:0048666">
    <property type="term" value="P:neuron development"/>
    <property type="evidence" value="ECO:0007669"/>
    <property type="project" value="UniProtKB-UniRule"/>
</dbReference>
<dbReference type="Proteomes" id="UP000014500">
    <property type="component" value="Unassembled WGS sequence"/>
</dbReference>
<name>T1IJR1_STRMM</name>
<dbReference type="GO" id="GO:0005874">
    <property type="term" value="C:microtubule"/>
    <property type="evidence" value="ECO:0007669"/>
    <property type="project" value="InterPro"/>
</dbReference>